<evidence type="ECO:0000313" key="4">
    <source>
        <dbReference type="WBParaSite" id="HNAJ_0000887001-mRNA-1"/>
    </source>
</evidence>
<evidence type="ECO:0000313" key="2">
    <source>
        <dbReference type="EMBL" id="VDO05034.1"/>
    </source>
</evidence>
<feature type="region of interest" description="Disordered" evidence="1">
    <location>
        <begin position="106"/>
        <end position="129"/>
    </location>
</feature>
<organism evidence="4">
    <name type="scientific">Rodentolepis nana</name>
    <name type="common">Dwarf tapeworm</name>
    <name type="synonym">Hymenolepis nana</name>
    <dbReference type="NCBI Taxonomy" id="102285"/>
    <lineage>
        <taxon>Eukaryota</taxon>
        <taxon>Metazoa</taxon>
        <taxon>Spiralia</taxon>
        <taxon>Lophotrochozoa</taxon>
        <taxon>Platyhelminthes</taxon>
        <taxon>Cestoda</taxon>
        <taxon>Eucestoda</taxon>
        <taxon>Cyclophyllidea</taxon>
        <taxon>Hymenolepididae</taxon>
        <taxon>Rodentolepis</taxon>
    </lineage>
</organism>
<feature type="compositionally biased region" description="Basic and acidic residues" evidence="1">
    <location>
        <begin position="113"/>
        <end position="129"/>
    </location>
</feature>
<reference evidence="2 3" key="2">
    <citation type="submission" date="2018-11" db="EMBL/GenBank/DDBJ databases">
        <authorList>
            <consortium name="Pathogen Informatics"/>
        </authorList>
    </citation>
    <scope>NUCLEOTIDE SEQUENCE [LARGE SCALE GENOMIC DNA]</scope>
</reference>
<dbReference type="AlphaFoldDB" id="A0A0R3TNC1"/>
<gene>
    <name evidence="2" type="ORF">HNAJ_LOCUS8866</name>
</gene>
<proteinExistence type="predicted"/>
<dbReference type="Proteomes" id="UP000278807">
    <property type="component" value="Unassembled WGS sequence"/>
</dbReference>
<accession>A0A0R3TNC1</accession>
<protein>
    <submittedName>
        <fullName evidence="2 4">Uncharacterized protein</fullName>
    </submittedName>
</protein>
<name>A0A0R3TNC1_RODNA</name>
<evidence type="ECO:0000256" key="1">
    <source>
        <dbReference type="SAM" id="MobiDB-lite"/>
    </source>
</evidence>
<evidence type="ECO:0000313" key="3">
    <source>
        <dbReference type="Proteomes" id="UP000278807"/>
    </source>
</evidence>
<reference evidence="4" key="1">
    <citation type="submission" date="2017-02" db="UniProtKB">
        <authorList>
            <consortium name="WormBaseParasite"/>
        </authorList>
    </citation>
    <scope>IDENTIFICATION</scope>
</reference>
<dbReference type="EMBL" id="UZAE01012412">
    <property type="protein sequence ID" value="VDO05034.1"/>
    <property type="molecule type" value="Genomic_DNA"/>
</dbReference>
<sequence length="195" mass="21790">MFLNPQITRATIPPGSLLITSQANLLSLFAIREFQHNRFQDQYLHKQVHSKENEPKINNITIGAVTLSELKMMSNSQTFSTVRSMSEVFEHYWREDLGHILILRHGGGDGNDGDSRTAKKPGEKSRGNGKVIARENRRVSNLIVPKMQFSHHLAPTPFPGLPISNSSLIRRSSSIHLLQSTISWPPALGSDVGCR</sequence>
<keyword evidence="3" id="KW-1185">Reference proteome</keyword>
<dbReference type="WBParaSite" id="HNAJ_0000887001-mRNA-1">
    <property type="protein sequence ID" value="HNAJ_0000887001-mRNA-1"/>
    <property type="gene ID" value="HNAJ_0000887001"/>
</dbReference>